<keyword evidence="7 9" id="KW-0906">Nuclear pore complex</keyword>
<keyword evidence="3 9" id="KW-0813">Transport</keyword>
<evidence type="ECO:0000256" key="1">
    <source>
        <dbReference type="ARBA" id="ARBA00004567"/>
    </source>
</evidence>
<dbReference type="OrthoDB" id="5422384at2759"/>
<dbReference type="GO" id="GO:0031080">
    <property type="term" value="C:nuclear pore outer ring"/>
    <property type="evidence" value="ECO:0007669"/>
    <property type="project" value="TreeGrafter"/>
</dbReference>
<reference evidence="12" key="1">
    <citation type="journal article" date="2009" name="Genome Res.">
        <title>Comparative genomic analyses of the human fungal pathogens Coccidioides and their relatives.</title>
        <authorList>
            <person name="Sharpton T.J."/>
            <person name="Stajich J.E."/>
            <person name="Rounsley S.D."/>
            <person name="Gardner M.J."/>
            <person name="Wortman J.R."/>
            <person name="Jordar V.S."/>
            <person name="Maiti R."/>
            <person name="Kodira C.D."/>
            <person name="Neafsey D.E."/>
            <person name="Zeng Q."/>
            <person name="Hung C.-Y."/>
            <person name="McMahan C."/>
            <person name="Muszewska A."/>
            <person name="Grynberg M."/>
            <person name="Mandel M.A."/>
            <person name="Kellner E.M."/>
            <person name="Barker B.M."/>
            <person name="Galgiani J.N."/>
            <person name="Orbach M.J."/>
            <person name="Kirkland T.N."/>
            <person name="Cole G.T."/>
            <person name="Henn M.R."/>
            <person name="Birren B.W."/>
            <person name="Taylor J.W."/>
        </authorList>
    </citation>
    <scope>NUCLEOTIDE SEQUENCE [LARGE SCALE GENOMIC DNA]</scope>
    <source>
        <strain evidence="12">UAMH 1704</strain>
    </source>
</reference>
<feature type="compositionally biased region" description="Polar residues" evidence="10">
    <location>
        <begin position="326"/>
        <end position="340"/>
    </location>
</feature>
<keyword evidence="8 9" id="KW-0539">Nucleus</keyword>
<name>C4JKI2_UNCRE</name>
<feature type="compositionally biased region" description="Polar residues" evidence="10">
    <location>
        <begin position="115"/>
        <end position="124"/>
    </location>
</feature>
<dbReference type="OMA" id="YKPSPAC"/>
<dbReference type="EMBL" id="CH476615">
    <property type="protein sequence ID" value="EEP77290.1"/>
    <property type="molecule type" value="Genomic_DNA"/>
</dbReference>
<dbReference type="GO" id="GO:0006606">
    <property type="term" value="P:protein import into nucleus"/>
    <property type="evidence" value="ECO:0007669"/>
    <property type="project" value="TreeGrafter"/>
</dbReference>
<feature type="region of interest" description="Disordered" evidence="10">
    <location>
        <begin position="992"/>
        <end position="1013"/>
    </location>
</feature>
<evidence type="ECO:0000256" key="10">
    <source>
        <dbReference type="SAM" id="MobiDB-lite"/>
    </source>
</evidence>
<keyword evidence="9" id="KW-0472">Membrane</keyword>
<evidence type="ECO:0000256" key="6">
    <source>
        <dbReference type="ARBA" id="ARBA00023010"/>
    </source>
</evidence>
<feature type="compositionally biased region" description="Low complexity" evidence="10">
    <location>
        <begin position="72"/>
        <end position="81"/>
    </location>
</feature>
<dbReference type="STRING" id="336963.C4JKI2"/>
<comment type="subunit">
    <text evidence="9">Component of the nuclear pore complex (NPC).</text>
</comment>
<dbReference type="GO" id="GO:0017056">
    <property type="term" value="F:structural constituent of nuclear pore"/>
    <property type="evidence" value="ECO:0007669"/>
    <property type="project" value="TreeGrafter"/>
</dbReference>
<organism evidence="11 12">
    <name type="scientific">Uncinocarpus reesii (strain UAMH 1704)</name>
    <dbReference type="NCBI Taxonomy" id="336963"/>
    <lineage>
        <taxon>Eukaryota</taxon>
        <taxon>Fungi</taxon>
        <taxon>Dikarya</taxon>
        <taxon>Ascomycota</taxon>
        <taxon>Pezizomycotina</taxon>
        <taxon>Eurotiomycetes</taxon>
        <taxon>Eurotiomycetidae</taxon>
        <taxon>Onygenales</taxon>
        <taxon>Onygenaceae</taxon>
        <taxon>Uncinocarpus</taxon>
    </lineage>
</organism>
<dbReference type="HOGENOM" id="CLU_002336_0_0_1"/>
<evidence type="ECO:0000256" key="4">
    <source>
        <dbReference type="ARBA" id="ARBA00022816"/>
    </source>
</evidence>
<gene>
    <name evidence="11" type="ORF">UREG_02139</name>
</gene>
<evidence type="ECO:0000313" key="12">
    <source>
        <dbReference type="Proteomes" id="UP000002058"/>
    </source>
</evidence>
<dbReference type="Pfam" id="PF07575">
    <property type="entry name" value="Nucleopor_Nup85"/>
    <property type="match status" value="1"/>
</dbReference>
<comment type="function">
    <text evidence="9">Functions as a component of the nuclear pore complex (NPC).</text>
</comment>
<feature type="compositionally biased region" description="Polar residues" evidence="10">
    <location>
        <begin position="993"/>
        <end position="1013"/>
    </location>
</feature>
<keyword evidence="5 9" id="KW-0653">Protein transport</keyword>
<evidence type="ECO:0000256" key="9">
    <source>
        <dbReference type="RuleBase" id="RU365073"/>
    </source>
</evidence>
<dbReference type="InterPro" id="IPR011502">
    <property type="entry name" value="Nucleoporin_Nup85"/>
</dbReference>
<dbReference type="GO" id="GO:0006406">
    <property type="term" value="P:mRNA export from nucleus"/>
    <property type="evidence" value="ECO:0007669"/>
    <property type="project" value="TreeGrafter"/>
</dbReference>
<dbReference type="PANTHER" id="PTHR13373:SF21">
    <property type="entry name" value="NUCLEAR PORE COMPLEX PROTEIN NUP85"/>
    <property type="match status" value="1"/>
</dbReference>
<accession>C4JKI2</accession>
<protein>
    <recommendedName>
        <fullName evidence="9">Nuclear pore complex protein Nup85</fullName>
    </recommendedName>
</protein>
<sequence>MAFRRAYGDSSPPSTPAKPPDFGSSAFSLTPAGHPPSSAGSFTPAGNPPSSYYFGSSVDSQASEDLLSFSTNSTNFSASQSRNAPFPSFRSRQTREPSTNLLRGVGGGRSIPRSKLSQSFTFSNDGEEEDNLEEMDTESPRRMDLEEDDAPLPSTFPRIGGGPAAHMRKSMIYSNPKSAKRAKLDENWAQSFPPSPPQIRWKKQPSSFPRIAVDIASRENLAALDEPSGLLLSMEDTISEMYDQVRDREADDDTVDIALSSACEDLPNLWKQYSEEPGSVNYENGCIGPGEQSSGIMKAGFLSSLLLRLHHPPILRRHPADRRSQSSRSPFHTLAVSQPSESKSSIPKVLFDWLNQHHSPQSAQFNALKRQQPNPTASHTFWSIVLAALLRADFSFVIQLLEAADFSYARTAMEEGSKEPGYRGRQLQIIQQCVNKALQLLRTSPGVKNDDWDIKGMDWAMYRKQVMSAVSELEDLAEGPDRDSAGGNWDFQASHFGLSSIRSGVSSFSQSARMAESKIPWMIYQYIKDLYGIILGAVPTILKYSEDWVEATVGLAAWWNGDDDSEITLDNRHSNQLAVKRSQGPRSVDINTEEAYLRRLDYAFTCVTDTLGKDGLQINSMNPSEVGLACVFEGNVEGVLRLMQTWSLSIAAATAEVASFGGWLDSSVGSEPMPGLNENDLMVLNYGQPDQRLRKDDVLVNFSSGLFDRGRLDGPSSVREGWELSLEVLSRLDDQGLMKTKVNEFLDRVTIDSSEKMDRLVLLCTELGYNEEGRKISERYGDKIAQNSEEYGAALFCYARAHCIQKIKNVVDLLISLCLVQSTAYPPKSELDTQLRSLLYEPTAALSAIASVDNEGAAMLQFHFSGYATLRNYYDIRDEEVNLEPGQKPKHRPLARKRAAAQALTAVISSAADSIYGGLYDQDRKTAVQPDGLLVLLGESLALIEHPNQYFIVDQLQTILAAIEDLQTVTSRVYDQCEECLQSAVLHHRNYRGTGTAQTSSPDDSRSHSPTNLLRKSVSSMSGSFSGFSLIGSEILEPQNRSRGTIDSGVLVPRLAGGDANVKRGWDWREMVRSDVKGEEILKALRLRLARGLCFGELRDWI</sequence>
<feature type="region of interest" description="Disordered" evidence="10">
    <location>
        <begin position="1"/>
        <end position="57"/>
    </location>
</feature>
<dbReference type="eggNOG" id="ENOG502S1N1">
    <property type="taxonomic scope" value="Eukaryota"/>
</dbReference>
<evidence type="ECO:0000313" key="11">
    <source>
        <dbReference type="EMBL" id="EEP77290.1"/>
    </source>
</evidence>
<evidence type="ECO:0000256" key="8">
    <source>
        <dbReference type="ARBA" id="ARBA00023242"/>
    </source>
</evidence>
<comment type="similarity">
    <text evidence="2 9">Belongs to the nucleoporin Nup85 family.</text>
</comment>
<feature type="compositionally biased region" description="Polar residues" evidence="10">
    <location>
        <begin position="48"/>
        <end position="57"/>
    </location>
</feature>
<feature type="region of interest" description="Disordered" evidence="10">
    <location>
        <begin position="72"/>
        <end position="163"/>
    </location>
</feature>
<proteinExistence type="inferred from homology"/>
<dbReference type="RefSeq" id="XP_002542623.1">
    <property type="nucleotide sequence ID" value="XM_002542577.1"/>
</dbReference>
<dbReference type="InParanoid" id="C4JKI2"/>
<evidence type="ECO:0000256" key="2">
    <source>
        <dbReference type="ARBA" id="ARBA00005573"/>
    </source>
</evidence>
<evidence type="ECO:0000256" key="7">
    <source>
        <dbReference type="ARBA" id="ARBA00023132"/>
    </source>
</evidence>
<dbReference type="GO" id="GO:0031965">
    <property type="term" value="C:nuclear membrane"/>
    <property type="evidence" value="ECO:0007669"/>
    <property type="project" value="UniProtKB-UniRule"/>
</dbReference>
<dbReference type="AlphaFoldDB" id="C4JKI2"/>
<dbReference type="KEGG" id="ure:UREG_02139"/>
<keyword evidence="12" id="KW-1185">Reference proteome</keyword>
<dbReference type="GeneID" id="8441335"/>
<dbReference type="Proteomes" id="UP000002058">
    <property type="component" value="Unassembled WGS sequence"/>
</dbReference>
<evidence type="ECO:0000256" key="5">
    <source>
        <dbReference type="ARBA" id="ARBA00022927"/>
    </source>
</evidence>
<comment type="subcellular location">
    <subcellularLocation>
        <location evidence="1 9">Nucleus</location>
        <location evidence="1 9">Nuclear pore complex</location>
    </subcellularLocation>
</comment>
<dbReference type="GO" id="GO:0045893">
    <property type="term" value="P:positive regulation of DNA-templated transcription"/>
    <property type="evidence" value="ECO:0007669"/>
    <property type="project" value="TreeGrafter"/>
</dbReference>
<keyword evidence="6 9" id="KW-0811">Translocation</keyword>
<dbReference type="PANTHER" id="PTHR13373">
    <property type="entry name" value="FROUNT PROTEIN-RELATED"/>
    <property type="match status" value="1"/>
</dbReference>
<feature type="compositionally biased region" description="Acidic residues" evidence="10">
    <location>
        <begin position="125"/>
        <end position="137"/>
    </location>
</feature>
<keyword evidence="4 9" id="KW-0509">mRNA transport</keyword>
<evidence type="ECO:0000256" key="3">
    <source>
        <dbReference type="ARBA" id="ARBA00022448"/>
    </source>
</evidence>
<dbReference type="VEuPathDB" id="FungiDB:UREG_02139"/>
<feature type="region of interest" description="Disordered" evidence="10">
    <location>
        <begin position="319"/>
        <end position="340"/>
    </location>
</feature>